<feature type="domain" description="GGDEF" evidence="4">
    <location>
        <begin position="397"/>
        <end position="527"/>
    </location>
</feature>
<dbReference type="RefSeq" id="WP_184424940.1">
    <property type="nucleotide sequence ID" value="NZ_AP027362.1"/>
</dbReference>
<dbReference type="InterPro" id="IPR050469">
    <property type="entry name" value="Diguanylate_Cyclase"/>
</dbReference>
<dbReference type="SUPFAM" id="SSF55073">
    <property type="entry name" value="Nucleotide cyclase"/>
    <property type="match status" value="1"/>
</dbReference>
<dbReference type="GO" id="GO:0043709">
    <property type="term" value="P:cell adhesion involved in single-species biofilm formation"/>
    <property type="evidence" value="ECO:0007669"/>
    <property type="project" value="TreeGrafter"/>
</dbReference>
<keyword evidence="6" id="KW-1185">Reference proteome</keyword>
<reference evidence="5 6" key="1">
    <citation type="submission" date="2020-08" db="EMBL/GenBank/DDBJ databases">
        <title>Genomic Encyclopedia of Type Strains, Phase IV (KMG-IV): sequencing the most valuable type-strain genomes for metagenomic binning, comparative biology and taxonomic classification.</title>
        <authorList>
            <person name="Goeker M."/>
        </authorList>
    </citation>
    <scope>NUCLEOTIDE SEQUENCE [LARGE SCALE GENOMIC DNA]</scope>
    <source>
        <strain evidence="5 6">DSM 26287</strain>
    </source>
</reference>
<dbReference type="CDD" id="cd01949">
    <property type="entry name" value="GGDEF"/>
    <property type="match status" value="1"/>
</dbReference>
<comment type="cofactor">
    <cofactor evidence="1">
        <name>Mg(2+)</name>
        <dbReference type="ChEBI" id="CHEBI:18420"/>
    </cofactor>
</comment>
<dbReference type="SMART" id="SM00267">
    <property type="entry name" value="GGDEF"/>
    <property type="match status" value="1"/>
</dbReference>
<dbReference type="GO" id="GO:1902201">
    <property type="term" value="P:negative regulation of bacterial-type flagellum-dependent cell motility"/>
    <property type="evidence" value="ECO:0007669"/>
    <property type="project" value="TreeGrafter"/>
</dbReference>
<dbReference type="GO" id="GO:0005886">
    <property type="term" value="C:plasma membrane"/>
    <property type="evidence" value="ECO:0007669"/>
    <property type="project" value="TreeGrafter"/>
</dbReference>
<evidence type="ECO:0000256" key="2">
    <source>
        <dbReference type="ARBA" id="ARBA00012528"/>
    </source>
</evidence>
<dbReference type="InterPro" id="IPR000160">
    <property type="entry name" value="GGDEF_dom"/>
</dbReference>
<evidence type="ECO:0000313" key="6">
    <source>
        <dbReference type="Proteomes" id="UP000537141"/>
    </source>
</evidence>
<dbReference type="Pfam" id="PF00990">
    <property type="entry name" value="GGDEF"/>
    <property type="match status" value="1"/>
</dbReference>
<dbReference type="EC" id="2.7.7.65" evidence="2"/>
<proteinExistence type="predicted"/>
<evidence type="ECO:0000256" key="1">
    <source>
        <dbReference type="ARBA" id="ARBA00001946"/>
    </source>
</evidence>
<dbReference type="InterPro" id="IPR043128">
    <property type="entry name" value="Rev_trsase/Diguanyl_cyclase"/>
</dbReference>
<comment type="caution">
    <text evidence="5">The sequence shown here is derived from an EMBL/GenBank/DDBJ whole genome shotgun (WGS) entry which is preliminary data.</text>
</comment>
<dbReference type="PROSITE" id="PS50887">
    <property type="entry name" value="GGDEF"/>
    <property type="match status" value="1"/>
</dbReference>
<dbReference type="GO" id="GO:0052621">
    <property type="term" value="F:diguanylate cyclase activity"/>
    <property type="evidence" value="ECO:0007669"/>
    <property type="project" value="UniProtKB-EC"/>
</dbReference>
<sequence>MSQSTTADKEIIVLKKKLDSAIQARLELQKDLEVQSSTFVQFISKLSHTAKGTDAQLDNKLAKLRKLLAKSSSWQDVQDMLSEITQLLLKHSATKDRNITHLHEQFHQAGQLLQKIRNLPDSLRRELRTLISETKDTKDSVIQYISPLSQLIKLYQTALISKEKIKHDVSSKNQSNTSPETTSVDSSIIERFTAFLTNLNVSSSYQPKINKIKTELTSNISHKELLDDFLEVFEIINKDLIAERDTAKVFLSTLSKTLSSVQTAVQTTISINEASKSKHSELNKKLKKNITDMAEGLNNANSLADVKVDINEKLKHIASALEEKTVFEFEQLKAMSLRLGEMQQKVNLLESQGRAFKKKIQEQQAISYQDALTKLGNRAAFDDYFSKQMVRFHHAPFDLAIVVLDLDNFKRINDTYGHTAGDKTLQVIAATLAKSIDKDQFVARYGGEEFVMIFTNIDKKQLIEKLNTIRLKVAKLPFKFKNNNVSITLSLGVTHVIGSDNIHTAFERADTALYKAKETGKNQVIYA</sequence>
<evidence type="ECO:0000313" key="5">
    <source>
        <dbReference type="EMBL" id="MBB6544120.1"/>
    </source>
</evidence>
<evidence type="ECO:0000259" key="4">
    <source>
        <dbReference type="PROSITE" id="PS50887"/>
    </source>
</evidence>
<organism evidence="5 6">
    <name type="scientific">Thalassotalea piscium</name>
    <dbReference type="NCBI Taxonomy" id="1230533"/>
    <lineage>
        <taxon>Bacteria</taxon>
        <taxon>Pseudomonadati</taxon>
        <taxon>Pseudomonadota</taxon>
        <taxon>Gammaproteobacteria</taxon>
        <taxon>Alteromonadales</taxon>
        <taxon>Colwelliaceae</taxon>
        <taxon>Thalassotalea</taxon>
    </lineage>
</organism>
<dbReference type="PANTHER" id="PTHR45138">
    <property type="entry name" value="REGULATORY COMPONENTS OF SENSORY TRANSDUCTION SYSTEM"/>
    <property type="match status" value="1"/>
</dbReference>
<dbReference type="Proteomes" id="UP000537141">
    <property type="component" value="Unassembled WGS sequence"/>
</dbReference>
<gene>
    <name evidence="5" type="ORF">HNQ55_002644</name>
</gene>
<dbReference type="NCBIfam" id="TIGR00254">
    <property type="entry name" value="GGDEF"/>
    <property type="match status" value="1"/>
</dbReference>
<dbReference type="PANTHER" id="PTHR45138:SF9">
    <property type="entry name" value="DIGUANYLATE CYCLASE DGCM-RELATED"/>
    <property type="match status" value="1"/>
</dbReference>
<accession>A0A7X0NIM9</accession>
<evidence type="ECO:0000256" key="3">
    <source>
        <dbReference type="ARBA" id="ARBA00034247"/>
    </source>
</evidence>
<dbReference type="EMBL" id="JACHHU010000024">
    <property type="protein sequence ID" value="MBB6544120.1"/>
    <property type="molecule type" value="Genomic_DNA"/>
</dbReference>
<name>A0A7X0NIM9_9GAMM</name>
<dbReference type="FunFam" id="3.30.70.270:FF:000001">
    <property type="entry name" value="Diguanylate cyclase domain protein"/>
    <property type="match status" value="1"/>
</dbReference>
<dbReference type="InterPro" id="IPR048516">
    <property type="entry name" value="DGCcoil"/>
</dbReference>
<protein>
    <recommendedName>
        <fullName evidence="2">diguanylate cyclase</fullName>
        <ecNumber evidence="2">2.7.7.65</ecNumber>
    </recommendedName>
</protein>
<dbReference type="Pfam" id="PF20975">
    <property type="entry name" value="DGCcoil"/>
    <property type="match status" value="1"/>
</dbReference>
<dbReference type="InterPro" id="IPR029787">
    <property type="entry name" value="Nucleotide_cyclase"/>
</dbReference>
<dbReference type="AlphaFoldDB" id="A0A7X0NIM9"/>
<comment type="catalytic activity">
    <reaction evidence="3">
        <text>2 GTP = 3',3'-c-di-GMP + 2 diphosphate</text>
        <dbReference type="Rhea" id="RHEA:24898"/>
        <dbReference type="ChEBI" id="CHEBI:33019"/>
        <dbReference type="ChEBI" id="CHEBI:37565"/>
        <dbReference type="ChEBI" id="CHEBI:58805"/>
        <dbReference type="EC" id="2.7.7.65"/>
    </reaction>
</comment>
<dbReference type="Gene3D" id="3.30.70.270">
    <property type="match status" value="1"/>
</dbReference>